<proteinExistence type="predicted"/>
<dbReference type="AlphaFoldDB" id="A0A841HUU5"/>
<feature type="signal peptide" evidence="4">
    <location>
        <begin position="1"/>
        <end position="30"/>
    </location>
</feature>
<protein>
    <submittedName>
        <fullName evidence="6">TonB-dependent receptor</fullName>
    </submittedName>
</protein>
<comment type="caution">
    <text evidence="6">The sequence shown here is derived from an EMBL/GenBank/DDBJ whole genome shotgun (WGS) entry which is preliminary data.</text>
</comment>
<comment type="subcellular location">
    <subcellularLocation>
        <location evidence="1">Cell outer membrane</location>
    </subcellularLocation>
</comment>
<evidence type="ECO:0000256" key="2">
    <source>
        <dbReference type="ARBA" id="ARBA00023136"/>
    </source>
</evidence>
<evidence type="ECO:0000256" key="1">
    <source>
        <dbReference type="ARBA" id="ARBA00004442"/>
    </source>
</evidence>
<keyword evidence="3" id="KW-0998">Cell outer membrane</keyword>
<organism evidence="6 7">
    <name type="scientific">Povalibacter uvarum</name>
    <dbReference type="NCBI Taxonomy" id="732238"/>
    <lineage>
        <taxon>Bacteria</taxon>
        <taxon>Pseudomonadati</taxon>
        <taxon>Pseudomonadota</taxon>
        <taxon>Gammaproteobacteria</taxon>
        <taxon>Steroidobacterales</taxon>
        <taxon>Steroidobacteraceae</taxon>
        <taxon>Povalibacter</taxon>
    </lineage>
</organism>
<dbReference type="Gene3D" id="3.55.50.30">
    <property type="match status" value="1"/>
</dbReference>
<evidence type="ECO:0000259" key="5">
    <source>
        <dbReference type="Pfam" id="PF07715"/>
    </source>
</evidence>
<dbReference type="GO" id="GO:0009279">
    <property type="term" value="C:cell outer membrane"/>
    <property type="evidence" value="ECO:0007669"/>
    <property type="project" value="UniProtKB-SubCell"/>
</dbReference>
<keyword evidence="4" id="KW-0732">Signal</keyword>
<keyword evidence="2" id="KW-0472">Membrane</keyword>
<dbReference type="InterPro" id="IPR012910">
    <property type="entry name" value="Plug_dom"/>
</dbReference>
<feature type="domain" description="TonB-dependent receptor plug" evidence="5">
    <location>
        <begin position="138"/>
        <end position="248"/>
    </location>
</feature>
<gene>
    <name evidence="6" type="ORF">HNQ60_004861</name>
</gene>
<evidence type="ECO:0000256" key="3">
    <source>
        <dbReference type="ARBA" id="ARBA00023237"/>
    </source>
</evidence>
<evidence type="ECO:0000313" key="6">
    <source>
        <dbReference type="EMBL" id="MBB6095970.1"/>
    </source>
</evidence>
<evidence type="ECO:0000313" key="7">
    <source>
        <dbReference type="Proteomes" id="UP000588068"/>
    </source>
</evidence>
<dbReference type="PANTHER" id="PTHR40980:SF3">
    <property type="entry name" value="TONB-DEPENDENT RECEPTOR-LIKE BETA-BARREL DOMAIN-CONTAINING PROTEIN"/>
    <property type="match status" value="1"/>
</dbReference>
<dbReference type="Pfam" id="PF07715">
    <property type="entry name" value="Plug"/>
    <property type="match status" value="1"/>
</dbReference>
<dbReference type="Gene3D" id="2.170.130.10">
    <property type="entry name" value="TonB-dependent receptor, plug domain"/>
    <property type="match status" value="1"/>
</dbReference>
<dbReference type="Gene3D" id="2.40.170.20">
    <property type="entry name" value="TonB-dependent receptor, beta-barrel domain"/>
    <property type="match status" value="1"/>
</dbReference>
<dbReference type="SUPFAM" id="SSF56935">
    <property type="entry name" value="Porins"/>
    <property type="match status" value="1"/>
</dbReference>
<dbReference type="Proteomes" id="UP000588068">
    <property type="component" value="Unassembled WGS sequence"/>
</dbReference>
<dbReference type="InterPro" id="IPR037066">
    <property type="entry name" value="Plug_dom_sf"/>
</dbReference>
<dbReference type="EMBL" id="JACHHZ010000006">
    <property type="protein sequence ID" value="MBB6095970.1"/>
    <property type="molecule type" value="Genomic_DNA"/>
</dbReference>
<dbReference type="NCBIfam" id="TIGR01782">
    <property type="entry name" value="TonB-Xanth-Caul"/>
    <property type="match status" value="1"/>
</dbReference>
<dbReference type="RefSeq" id="WP_221304420.1">
    <property type="nucleotide sequence ID" value="NZ_JACHHZ010000006.1"/>
</dbReference>
<evidence type="ECO:0000256" key="4">
    <source>
        <dbReference type="SAM" id="SignalP"/>
    </source>
</evidence>
<keyword evidence="6" id="KW-0675">Receptor</keyword>
<dbReference type="InterPro" id="IPR036942">
    <property type="entry name" value="Beta-barrel_TonB_sf"/>
</dbReference>
<accession>A0A841HUU5</accession>
<sequence>MSSKLSRAIRGALPCAVAVAALATAGATLAQQAAVSIRIDAQSVDAALRELSRQTNTNILFSPDAVEGLRSVSLDATMTAEEAARLLIAETDLEVVPDHTGALIVRQRRVRVAGGVDLEEVIVVGVRRSLETSQQIKKDADTFVDSVTATDIGAFPDKSVAEALQRVPGVTVSRLQSNDDSTHFSAEPASVLIRGLTFVRTEFNGRDSFSADGYRGLNFNDISPELMAGVDAYKNQTAEMIEGGIAGTVNLRTRLPFDADKQVISLTGRVNYGDRSDDMTYEASGIYTNVWNTDVGRFGVMANYAYSHVKTQTEGVIMQRIGTFCSAGNNDANGEAVIGPDGTIPCGATPYGGSNWQYIPNQVNFSQVLYDRVRHGASAALQFESSDQRVGATLQYMDSQYDNAWLERSSNVSLYSLWAAPGYTPQSTAYIAPAPGTPQFVFGPDGMLRSGVLTQPSGDWLGGSTQGNIDFGSAVPGLPFVNYCGDGSCASDRQGVYVGNEARNFDHSEGTRDLSANLRWDITDQVHASFDLQHIDAETDNYDILVSNRTMANVEYSTSAKGTPRVRFLPGTNVNYASGFLSNPHNYFIPFIQDHYEDNEAEELAARADLEFDIDDHGWLDTLKIGVRHADREQKVRYSVYNWLPVAAPWSCNGPGFNIDNTTPSAYPDSCGQPGRMFQGYGAGIWEVTSLGDFYDGAVFQNGPMVFLNRATLADRDKQIEALSGATTGSPMPWVPLCQRTMNTQGCFIDPEVLDVDEITQAAYAMLRFGGDDAKIFGNITVRGNIGVRYVRTEVTSNGGVSFPTSTWYTTAAATPCNTPLAANSVTNISCWLTPELLAFSSGGGVDNDLDVVHDDFLPSFNVRFGLDDNQFVRFGVSRSLSRPDFGLLRNYVGIQSPLLNTSADSPYVIYRSPEAPHTPENVTGYRFVFSADSGFGALEPITSDNVDLSYENYWGRSSSFTVNLFYKRLNGGIAFGEFEREFENNGTTQTVLIRGPRNGEGGGRLRGVELAFQTFFDFLPGAWSGLGTQLNYTHVKQDGINNSNLAVQPGYVPGGTVGFGGGLQVNGEVIDSHRLAGISDDSYNIVALYEYGRIGARLAYSWRSDFLTNNLDCCIGLPMWQRSSGYLDGSIRFKVGSNLELSVEGSNLLNTTTVNQQQVFGDSELTPGAASVRRDSAWIRSDRRFQVGFRFKY</sequence>
<reference evidence="6 7" key="1">
    <citation type="submission" date="2020-08" db="EMBL/GenBank/DDBJ databases">
        <title>Genomic Encyclopedia of Type Strains, Phase IV (KMG-IV): sequencing the most valuable type-strain genomes for metagenomic binning, comparative biology and taxonomic classification.</title>
        <authorList>
            <person name="Goeker M."/>
        </authorList>
    </citation>
    <scope>NUCLEOTIDE SEQUENCE [LARGE SCALE GENOMIC DNA]</scope>
    <source>
        <strain evidence="6 7">DSM 26723</strain>
    </source>
</reference>
<dbReference type="PANTHER" id="PTHR40980">
    <property type="entry name" value="PLUG DOMAIN-CONTAINING PROTEIN"/>
    <property type="match status" value="1"/>
</dbReference>
<keyword evidence="7" id="KW-1185">Reference proteome</keyword>
<feature type="chain" id="PRO_5032720273" evidence="4">
    <location>
        <begin position="31"/>
        <end position="1194"/>
    </location>
</feature>
<name>A0A841HUU5_9GAMM</name>
<dbReference type="InterPro" id="IPR010104">
    <property type="entry name" value="TonB_rcpt_bac"/>
</dbReference>